<dbReference type="CDD" id="cd06261">
    <property type="entry name" value="TM_PBP2"/>
    <property type="match status" value="1"/>
</dbReference>
<dbReference type="GO" id="GO:0022857">
    <property type="term" value="F:transmembrane transporter activity"/>
    <property type="evidence" value="ECO:0007669"/>
    <property type="project" value="InterPro"/>
</dbReference>
<dbReference type="NCBIfam" id="TIGR01726">
    <property type="entry name" value="HEQRo_perm_3TM"/>
    <property type="match status" value="1"/>
</dbReference>
<feature type="compositionally biased region" description="Basic and acidic residues" evidence="9">
    <location>
        <begin position="316"/>
        <end position="327"/>
    </location>
</feature>
<dbReference type="Proteomes" id="UP001230951">
    <property type="component" value="Unassembled WGS sequence"/>
</dbReference>
<gene>
    <name evidence="11" type="ORF">J2S90_002791</name>
    <name evidence="12" type="ORF">J2S93_003111</name>
</gene>
<evidence type="ECO:0000256" key="6">
    <source>
        <dbReference type="ARBA" id="ARBA00022989"/>
    </source>
</evidence>
<evidence type="ECO:0000313" key="13">
    <source>
        <dbReference type="Proteomes" id="UP001230951"/>
    </source>
</evidence>
<keyword evidence="4 8" id="KW-0812">Transmembrane</keyword>
<evidence type="ECO:0000313" key="11">
    <source>
        <dbReference type="EMBL" id="MDP9905820.1"/>
    </source>
</evidence>
<comment type="subcellular location">
    <subcellularLocation>
        <location evidence="1 8">Cell membrane</location>
        <topology evidence="1 8">Multi-pass membrane protein</topology>
    </subcellularLocation>
</comment>
<dbReference type="Proteomes" id="UP001242995">
    <property type="component" value="Unassembled WGS sequence"/>
</dbReference>
<dbReference type="InterPro" id="IPR043429">
    <property type="entry name" value="ArtM/GltK/GlnP/TcyL/YhdX-like"/>
</dbReference>
<comment type="similarity">
    <text evidence="8">Belongs to the binding-protein-dependent transport system permease family.</text>
</comment>
<feature type="transmembrane region" description="Helical" evidence="8">
    <location>
        <begin position="66"/>
        <end position="94"/>
    </location>
</feature>
<evidence type="ECO:0000256" key="1">
    <source>
        <dbReference type="ARBA" id="ARBA00004651"/>
    </source>
</evidence>
<reference evidence="11 13" key="1">
    <citation type="submission" date="2023-07" db="EMBL/GenBank/DDBJ databases">
        <title>Sorghum-associated microbial communities from plants grown in Nebraska, USA.</title>
        <authorList>
            <person name="Schachtman D."/>
        </authorList>
    </citation>
    <scope>NUCLEOTIDE SEQUENCE</scope>
    <source>
        <strain evidence="11">DS1006</strain>
        <strain evidence="12 13">DS1016</strain>
    </source>
</reference>
<evidence type="ECO:0000256" key="8">
    <source>
        <dbReference type="RuleBase" id="RU363032"/>
    </source>
</evidence>
<evidence type="ECO:0000256" key="5">
    <source>
        <dbReference type="ARBA" id="ARBA00022970"/>
    </source>
</evidence>
<dbReference type="Pfam" id="PF00528">
    <property type="entry name" value="BPD_transp_1"/>
    <property type="match status" value="1"/>
</dbReference>
<evidence type="ECO:0000313" key="14">
    <source>
        <dbReference type="Proteomes" id="UP001242995"/>
    </source>
</evidence>
<comment type="caution">
    <text evidence="11">The sequence shown here is derived from an EMBL/GenBank/DDBJ whole genome shotgun (WGS) entry which is preliminary data.</text>
</comment>
<feature type="transmembrane region" description="Helical" evidence="8">
    <location>
        <begin position="106"/>
        <end position="126"/>
    </location>
</feature>
<keyword evidence="7 8" id="KW-0472">Membrane</keyword>
<evidence type="ECO:0000256" key="4">
    <source>
        <dbReference type="ARBA" id="ARBA00022692"/>
    </source>
</evidence>
<accession>A0AAW8DHG4</accession>
<dbReference type="EMBL" id="JAUSTF010000007">
    <property type="protein sequence ID" value="MDQ0181672.1"/>
    <property type="molecule type" value="Genomic_DNA"/>
</dbReference>
<feature type="region of interest" description="Disordered" evidence="9">
    <location>
        <begin position="302"/>
        <end position="347"/>
    </location>
</feature>
<dbReference type="PROSITE" id="PS50928">
    <property type="entry name" value="ABC_TM1"/>
    <property type="match status" value="1"/>
</dbReference>
<dbReference type="PANTHER" id="PTHR30614:SF0">
    <property type="entry name" value="L-CYSTINE TRANSPORT SYSTEM PERMEASE PROTEIN TCYL"/>
    <property type="match status" value="1"/>
</dbReference>
<evidence type="ECO:0000259" key="10">
    <source>
        <dbReference type="PROSITE" id="PS50928"/>
    </source>
</evidence>
<dbReference type="RefSeq" id="WP_306962032.1">
    <property type="nucleotide sequence ID" value="NZ_JAUSRG010000007.1"/>
</dbReference>
<dbReference type="EMBL" id="JAUSRG010000007">
    <property type="protein sequence ID" value="MDP9905820.1"/>
    <property type="molecule type" value="Genomic_DNA"/>
</dbReference>
<evidence type="ECO:0000256" key="3">
    <source>
        <dbReference type="ARBA" id="ARBA00022475"/>
    </source>
</evidence>
<name>A0AAW8DHG4_9MICC</name>
<feature type="transmembrane region" description="Helical" evidence="8">
    <location>
        <begin position="226"/>
        <end position="244"/>
    </location>
</feature>
<keyword evidence="5" id="KW-0029">Amino-acid transport</keyword>
<feature type="transmembrane region" description="Helical" evidence="8">
    <location>
        <begin position="27"/>
        <end position="46"/>
    </location>
</feature>
<sequence length="347" mass="37154">MSTVISVPKMGTTDRGQFTVVSARHPWRWVAGTAVGAVVILLLVSAVSNPRFGWDKVALYFRDVAIVNGIGITLFLTVVCMAVGVGLGVVLAVMQLSANPVVKASASAYVTIFRGTPVLVQLLFWFNLSALYPEITFGIPGVSLDANQIITPLAAAILGLGLNEAAYMSEIVRAGIQSIDQGQGEAAGALGMSRIQTLIRVILPQAMRVIIPPTGNEFIGMLKMTSLVSVLAVPELLYSAQIIYSKNLQVVPLLLVASIWYIIVTTVFTVGQGYLERHFARGTSRSVPPTAAERLRKFFRVHSAQGSGKQGSGKEGQSDHRHDRKPEGAGGASAGARGRRAQEFRRQ</sequence>
<dbReference type="Gene3D" id="1.10.3720.10">
    <property type="entry name" value="MetI-like"/>
    <property type="match status" value="1"/>
</dbReference>
<keyword evidence="2 8" id="KW-0813">Transport</keyword>
<protein>
    <submittedName>
        <fullName evidence="11">Polar amino acid transport system permease protein</fullName>
    </submittedName>
</protein>
<keyword evidence="3" id="KW-1003">Cell membrane</keyword>
<keyword evidence="13" id="KW-1185">Reference proteome</keyword>
<dbReference type="InterPro" id="IPR010065">
    <property type="entry name" value="AA_ABC_transptr_permease_3TM"/>
</dbReference>
<dbReference type="FunFam" id="1.10.3720.10:FF:000006">
    <property type="entry name" value="Glutamate/aspartate ABC transporter, permease protein GltK"/>
    <property type="match status" value="1"/>
</dbReference>
<evidence type="ECO:0000256" key="2">
    <source>
        <dbReference type="ARBA" id="ARBA00022448"/>
    </source>
</evidence>
<evidence type="ECO:0000313" key="12">
    <source>
        <dbReference type="EMBL" id="MDQ0181672.1"/>
    </source>
</evidence>
<keyword evidence="6 8" id="KW-1133">Transmembrane helix</keyword>
<feature type="transmembrane region" description="Helical" evidence="8">
    <location>
        <begin position="250"/>
        <end position="275"/>
    </location>
</feature>
<organism evidence="11 14">
    <name type="scientific">Arthrobacter bambusae</name>
    <dbReference type="NCBI Taxonomy" id="1338426"/>
    <lineage>
        <taxon>Bacteria</taxon>
        <taxon>Bacillati</taxon>
        <taxon>Actinomycetota</taxon>
        <taxon>Actinomycetes</taxon>
        <taxon>Micrococcales</taxon>
        <taxon>Micrococcaceae</taxon>
        <taxon>Arthrobacter</taxon>
    </lineage>
</organism>
<dbReference type="GO" id="GO:0006865">
    <property type="term" value="P:amino acid transport"/>
    <property type="evidence" value="ECO:0007669"/>
    <property type="project" value="UniProtKB-KW"/>
</dbReference>
<dbReference type="InterPro" id="IPR035906">
    <property type="entry name" value="MetI-like_sf"/>
</dbReference>
<dbReference type="GO" id="GO:0043190">
    <property type="term" value="C:ATP-binding cassette (ABC) transporter complex"/>
    <property type="evidence" value="ECO:0007669"/>
    <property type="project" value="InterPro"/>
</dbReference>
<evidence type="ECO:0000256" key="7">
    <source>
        <dbReference type="ARBA" id="ARBA00023136"/>
    </source>
</evidence>
<feature type="domain" description="ABC transmembrane type-1" evidence="10">
    <location>
        <begin position="70"/>
        <end position="272"/>
    </location>
</feature>
<dbReference type="InterPro" id="IPR000515">
    <property type="entry name" value="MetI-like"/>
</dbReference>
<dbReference type="PANTHER" id="PTHR30614">
    <property type="entry name" value="MEMBRANE COMPONENT OF AMINO ACID ABC TRANSPORTER"/>
    <property type="match status" value="1"/>
</dbReference>
<proteinExistence type="inferred from homology"/>
<evidence type="ECO:0000256" key="9">
    <source>
        <dbReference type="SAM" id="MobiDB-lite"/>
    </source>
</evidence>
<dbReference type="SUPFAM" id="SSF161098">
    <property type="entry name" value="MetI-like"/>
    <property type="match status" value="1"/>
</dbReference>
<dbReference type="AlphaFoldDB" id="A0AAW8DHG4"/>